<proteinExistence type="predicted"/>
<comment type="caution">
    <text evidence="1">The sequence shown here is derived from an EMBL/GenBank/DDBJ whole genome shotgun (WGS) entry which is preliminary data.</text>
</comment>
<dbReference type="InterPro" id="IPR018561">
    <property type="entry name" value="AosR"/>
</dbReference>
<reference evidence="2" key="1">
    <citation type="submission" date="2019-04" db="EMBL/GenBank/DDBJ databases">
        <title>Draft genome sequence of Pseudonocardiaceae bacterium SL3-2-4.</title>
        <authorList>
            <person name="Ningsih F."/>
            <person name="Yokota A."/>
            <person name="Sakai Y."/>
            <person name="Nanatani K."/>
            <person name="Yabe S."/>
            <person name="Oetari A."/>
            <person name="Sjamsuridzal W."/>
        </authorList>
    </citation>
    <scope>NUCLEOTIDE SEQUENCE [LARGE SCALE GENOMIC DNA]</scope>
    <source>
        <strain evidence="2">SL3-2-4</strain>
    </source>
</reference>
<protein>
    <submittedName>
        <fullName evidence="1">Uncharacterized protein</fullName>
    </submittedName>
</protein>
<name>A0A4D4J1S6_9PSEU</name>
<dbReference type="EMBL" id="BJFL01000003">
    <property type="protein sequence ID" value="GDY29364.1"/>
    <property type="molecule type" value="Genomic_DNA"/>
</dbReference>
<accession>A0A4D4J1S6</accession>
<keyword evidence="2" id="KW-1185">Reference proteome</keyword>
<dbReference type="Pfam" id="PF09438">
    <property type="entry name" value="DUF2017"/>
    <property type="match status" value="1"/>
</dbReference>
<dbReference type="Proteomes" id="UP000298860">
    <property type="component" value="Unassembled WGS sequence"/>
</dbReference>
<dbReference type="AlphaFoldDB" id="A0A4D4J1S6"/>
<organism evidence="1 2">
    <name type="scientific">Gandjariella thermophila</name>
    <dbReference type="NCBI Taxonomy" id="1931992"/>
    <lineage>
        <taxon>Bacteria</taxon>
        <taxon>Bacillati</taxon>
        <taxon>Actinomycetota</taxon>
        <taxon>Actinomycetes</taxon>
        <taxon>Pseudonocardiales</taxon>
        <taxon>Pseudonocardiaceae</taxon>
        <taxon>Gandjariella</taxon>
    </lineage>
</organism>
<sequence length="182" mass="20576">MICWDRTDELVIGTFLPVQVRWLRRQLCGFRDLIDWRARQYRCGDLLHAFVGMPLPVAPPQEPMLRTLLARYVPEFEPEPVRLWWEPDVLGRIRDGIEIVLATLPEQGGVVLLDEPGKVRAWAGVLVDLRVAYAVKTGVVDALDAPPPLEPPEHLETPYFHVGWLRQVVDGLARIAGLTTTG</sequence>
<evidence type="ECO:0000313" key="2">
    <source>
        <dbReference type="Proteomes" id="UP000298860"/>
    </source>
</evidence>
<gene>
    <name evidence="1" type="ORF">GTS_09970</name>
</gene>
<evidence type="ECO:0000313" key="1">
    <source>
        <dbReference type="EMBL" id="GDY29364.1"/>
    </source>
</evidence>
<dbReference type="RefSeq" id="WP_192909387.1">
    <property type="nucleotide sequence ID" value="NZ_BJFL01000003.1"/>
</dbReference>